<organism evidence="6 7">
    <name type="scientific">Delftia deserti</name>
    <dbReference type="NCBI Taxonomy" id="1651218"/>
    <lineage>
        <taxon>Bacteria</taxon>
        <taxon>Pseudomonadati</taxon>
        <taxon>Pseudomonadota</taxon>
        <taxon>Betaproteobacteria</taxon>
        <taxon>Burkholderiales</taxon>
        <taxon>Comamonadaceae</taxon>
        <taxon>Delftia</taxon>
    </lineage>
</organism>
<evidence type="ECO:0000256" key="3">
    <source>
        <dbReference type="ARBA" id="ARBA00023163"/>
    </source>
</evidence>
<proteinExistence type="predicted"/>
<dbReference type="InterPro" id="IPR050204">
    <property type="entry name" value="AraC_XylS_family_regulators"/>
</dbReference>
<dbReference type="SMART" id="SM00342">
    <property type="entry name" value="HTH_ARAC"/>
    <property type="match status" value="1"/>
</dbReference>
<dbReference type="Gene3D" id="1.10.10.60">
    <property type="entry name" value="Homeodomain-like"/>
    <property type="match status" value="1"/>
</dbReference>
<evidence type="ECO:0000313" key="6">
    <source>
        <dbReference type="EMBL" id="MFD2323284.1"/>
    </source>
</evidence>
<evidence type="ECO:0000256" key="2">
    <source>
        <dbReference type="ARBA" id="ARBA00023125"/>
    </source>
</evidence>
<dbReference type="InterPro" id="IPR009057">
    <property type="entry name" value="Homeodomain-like_sf"/>
</dbReference>
<comment type="caution">
    <text evidence="6">The sequence shown here is derived from an EMBL/GenBank/DDBJ whole genome shotgun (WGS) entry which is preliminary data.</text>
</comment>
<evidence type="ECO:0000313" key="7">
    <source>
        <dbReference type="Proteomes" id="UP001597287"/>
    </source>
</evidence>
<name>A0ABW5F2N1_9BURK</name>
<dbReference type="RefSeq" id="WP_380108908.1">
    <property type="nucleotide sequence ID" value="NZ_JBHSIH010000001.1"/>
</dbReference>
<evidence type="ECO:0000256" key="1">
    <source>
        <dbReference type="ARBA" id="ARBA00023015"/>
    </source>
</evidence>
<evidence type="ECO:0000256" key="4">
    <source>
        <dbReference type="SAM" id="MobiDB-lite"/>
    </source>
</evidence>
<dbReference type="PROSITE" id="PS00041">
    <property type="entry name" value="HTH_ARAC_FAMILY_1"/>
    <property type="match status" value="1"/>
</dbReference>
<reference evidence="7" key="1">
    <citation type="journal article" date="2019" name="Int. J. Syst. Evol. Microbiol.">
        <title>The Global Catalogue of Microorganisms (GCM) 10K type strain sequencing project: providing services to taxonomists for standard genome sequencing and annotation.</title>
        <authorList>
            <consortium name="The Broad Institute Genomics Platform"/>
            <consortium name="The Broad Institute Genome Sequencing Center for Infectious Disease"/>
            <person name="Wu L."/>
            <person name="Ma J."/>
        </authorList>
    </citation>
    <scope>NUCLEOTIDE SEQUENCE [LARGE SCALE GENOMIC DNA]</scope>
    <source>
        <strain evidence="7">CCUG 62793</strain>
    </source>
</reference>
<dbReference type="InterPro" id="IPR018060">
    <property type="entry name" value="HTH_AraC"/>
</dbReference>
<dbReference type="PANTHER" id="PTHR46796:SF6">
    <property type="entry name" value="ARAC SUBFAMILY"/>
    <property type="match status" value="1"/>
</dbReference>
<sequence length="345" mass="37298">MTYNRWSTVHIAPLSRAQFWSDASREAQMPHTPLVAQPERFEAVLTSRGVGAVVLNRIQMAAEHGMERLHAHGQRAGPPCLLCMLYAKGGAQVFAPDLPDLTDVPDASASPEEPGMAAAGSGLQAQPGQLFLLDERRGYRIWQKEAVDLVVLAVPLALIDSRGGLAPQLLARRLPDCASLQLLVQQMQLLAAWQNPLPDAESARLSDLVINTLKTVLQAGADMAMARPGAPMHVLLRRVRQLIARQYPDPALGPERVASSLGLSVRSLQAQLSREGTSLSAELMAYRLERAHALLRGTQPGTLGIAEISQHCGFNSPAHFSRRFRARYGSTPLGLLRDAEGGEGA</sequence>
<dbReference type="SUPFAM" id="SSF46689">
    <property type="entry name" value="Homeodomain-like"/>
    <property type="match status" value="1"/>
</dbReference>
<keyword evidence="1" id="KW-0805">Transcription regulation</keyword>
<keyword evidence="2" id="KW-0238">DNA-binding</keyword>
<evidence type="ECO:0000259" key="5">
    <source>
        <dbReference type="PROSITE" id="PS01124"/>
    </source>
</evidence>
<dbReference type="EMBL" id="JBHUIG010000054">
    <property type="protein sequence ID" value="MFD2323284.1"/>
    <property type="molecule type" value="Genomic_DNA"/>
</dbReference>
<keyword evidence="3" id="KW-0804">Transcription</keyword>
<dbReference type="InterPro" id="IPR018062">
    <property type="entry name" value="HTH_AraC-typ_CS"/>
</dbReference>
<dbReference type="PROSITE" id="PS01124">
    <property type="entry name" value="HTH_ARAC_FAMILY_2"/>
    <property type="match status" value="1"/>
</dbReference>
<gene>
    <name evidence="6" type="ORF">ACFSPV_31845</name>
</gene>
<feature type="region of interest" description="Disordered" evidence="4">
    <location>
        <begin position="102"/>
        <end position="121"/>
    </location>
</feature>
<protein>
    <submittedName>
        <fullName evidence="6">Helix-turn-helix transcriptional regulator</fullName>
    </submittedName>
</protein>
<feature type="domain" description="HTH araC/xylS-type" evidence="5">
    <location>
        <begin position="237"/>
        <end position="338"/>
    </location>
</feature>
<dbReference type="Proteomes" id="UP001597287">
    <property type="component" value="Unassembled WGS sequence"/>
</dbReference>
<accession>A0ABW5F2N1</accession>
<dbReference type="PANTHER" id="PTHR46796">
    <property type="entry name" value="HTH-TYPE TRANSCRIPTIONAL ACTIVATOR RHAS-RELATED"/>
    <property type="match status" value="1"/>
</dbReference>
<dbReference type="Pfam" id="PF12833">
    <property type="entry name" value="HTH_18"/>
    <property type="match status" value="1"/>
</dbReference>
<keyword evidence="7" id="KW-1185">Reference proteome</keyword>